<dbReference type="GO" id="GO:0071555">
    <property type="term" value="P:cell wall organization"/>
    <property type="evidence" value="ECO:0007669"/>
    <property type="project" value="TreeGrafter"/>
</dbReference>
<evidence type="ECO:0000259" key="7">
    <source>
        <dbReference type="Pfam" id="PF05223"/>
    </source>
</evidence>
<dbReference type="Gene3D" id="3.40.710.10">
    <property type="entry name" value="DD-peptidase/beta-lactamase superfamily"/>
    <property type="match status" value="1"/>
</dbReference>
<comment type="subcellular location">
    <subcellularLocation>
        <location evidence="1">Membrane</location>
    </subcellularLocation>
</comment>
<evidence type="ECO:0000256" key="3">
    <source>
        <dbReference type="ARBA" id="ARBA00023136"/>
    </source>
</evidence>
<feature type="domain" description="Penicillin-binding protein transpeptidase" evidence="5">
    <location>
        <begin position="355"/>
        <end position="624"/>
    </location>
</feature>
<evidence type="ECO:0000256" key="1">
    <source>
        <dbReference type="ARBA" id="ARBA00004370"/>
    </source>
</evidence>
<keyword evidence="9" id="KW-1185">Reference proteome</keyword>
<evidence type="ECO:0000256" key="4">
    <source>
        <dbReference type="SAM" id="MobiDB-lite"/>
    </source>
</evidence>
<feature type="region of interest" description="Disordered" evidence="4">
    <location>
        <begin position="43"/>
        <end position="62"/>
    </location>
</feature>
<dbReference type="GO" id="GO:0046677">
    <property type="term" value="P:response to antibiotic"/>
    <property type="evidence" value="ECO:0007669"/>
    <property type="project" value="InterPro"/>
</dbReference>
<dbReference type="PANTHER" id="PTHR30627:SF24">
    <property type="entry name" value="PENICILLIN-BINDING PROTEIN 4B"/>
    <property type="match status" value="1"/>
</dbReference>
<evidence type="ECO:0000256" key="2">
    <source>
        <dbReference type="ARBA" id="ARBA00007171"/>
    </source>
</evidence>
<sequence length="631" mass="65241">MKSRPARHTPRQPAPRARRSRTARLLVPLLAVLALVGACTSGGGSATTSTAGSSGTGTSPETAIGQFVSAWQSGQAAQIAPLTSDPGAAEDMIGGIIENLGPSAIAVSRGPITIDGDVATTPATFVWSLPGGISWKYEASWTFDRSGNTWVADWTPTLVNPQLQASQTVGLRTTEATGGQIVDRNNQQLVTPTRVYSVVAIPGKVTDAKALATSLQTILKSYDATVTVASVTDGISKANDDTGYTVTNLREADYQKVKAQLDGLTGLTFPTALRDLPPTKDFARTVLSEATPVAQELTSGTAGWRIVVLDSTGSELDTLAEQDAVPGKNAVLTLDSTMQQAAEKALATVTEPAVLVAIQPSTGEILTVAQNAAANAQGPLALMGQYPPGSTFKIVTGTAAIDAKLVTPDSQVACPSTYTIDSRPISNDEDFDLGTVSLTTSFAKSCNTTFAELASRLTNQSLHDTALEYGVGLDFVIPGITTLTGQAPVAESDVQRAEDGFGQGVILVTPFSAALMAATAASDNMPTPTLIRGQKTTVDQAAPDRSAAAQSGIRTLMRAVVTDGTGTLLQDAGEVYAKTGTADNGPTGTKAHAWTVGYRGDVAFAVLIVNGDSSKRTTQLAAQFLESIPAG</sequence>
<evidence type="ECO:0000259" key="5">
    <source>
        <dbReference type="Pfam" id="PF00905"/>
    </source>
</evidence>
<name>A0A7K1FKD3_9ACTN</name>
<evidence type="ECO:0000313" key="9">
    <source>
        <dbReference type="Proteomes" id="UP000460221"/>
    </source>
</evidence>
<dbReference type="Gene3D" id="3.90.1310.10">
    <property type="entry name" value="Penicillin-binding protein 2a (Domain 2)"/>
    <property type="match status" value="1"/>
</dbReference>
<dbReference type="Pfam" id="PF00905">
    <property type="entry name" value="Transpeptidase"/>
    <property type="match status" value="1"/>
</dbReference>
<dbReference type="SUPFAM" id="SSF56601">
    <property type="entry name" value="beta-lactamase/transpeptidase-like"/>
    <property type="match status" value="1"/>
</dbReference>
<dbReference type="PANTHER" id="PTHR30627">
    <property type="entry name" value="PEPTIDOGLYCAN D,D-TRANSPEPTIDASE"/>
    <property type="match status" value="1"/>
</dbReference>
<dbReference type="InterPro" id="IPR012338">
    <property type="entry name" value="Beta-lactam/transpept-like"/>
</dbReference>
<comment type="similarity">
    <text evidence="2">Belongs to the transpeptidase family.</text>
</comment>
<organism evidence="8 9">
    <name type="scientific">Nakamurella alba</name>
    <dbReference type="NCBI Taxonomy" id="2665158"/>
    <lineage>
        <taxon>Bacteria</taxon>
        <taxon>Bacillati</taxon>
        <taxon>Actinomycetota</taxon>
        <taxon>Actinomycetes</taxon>
        <taxon>Nakamurellales</taxon>
        <taxon>Nakamurellaceae</taxon>
        <taxon>Nakamurella</taxon>
    </lineage>
</organism>
<dbReference type="InterPro" id="IPR001460">
    <property type="entry name" value="PCN-bd_Tpept"/>
</dbReference>
<evidence type="ECO:0000313" key="8">
    <source>
        <dbReference type="EMBL" id="MTD13703.1"/>
    </source>
</evidence>
<evidence type="ECO:0000259" key="6">
    <source>
        <dbReference type="Pfam" id="PF03717"/>
    </source>
</evidence>
<dbReference type="Pfam" id="PF03717">
    <property type="entry name" value="PBP_dimer"/>
    <property type="match status" value="1"/>
</dbReference>
<dbReference type="GO" id="GO:0071972">
    <property type="term" value="F:peptidoglycan L,D-transpeptidase activity"/>
    <property type="evidence" value="ECO:0007669"/>
    <property type="project" value="TreeGrafter"/>
</dbReference>
<feature type="domain" description="NTF2-like N-terminal transpeptidase" evidence="7">
    <location>
        <begin position="59"/>
        <end position="166"/>
    </location>
</feature>
<dbReference type="SUPFAM" id="SSF56519">
    <property type="entry name" value="Penicillin binding protein dimerisation domain"/>
    <property type="match status" value="1"/>
</dbReference>
<dbReference type="Pfam" id="PF05223">
    <property type="entry name" value="MecA_N"/>
    <property type="match status" value="1"/>
</dbReference>
<protein>
    <submittedName>
        <fullName evidence="8">Penicillin-binding protein</fullName>
    </submittedName>
</protein>
<gene>
    <name evidence="8" type="ORF">GIS00_07070</name>
</gene>
<dbReference type="InterPro" id="IPR036138">
    <property type="entry name" value="PBP_dimer_sf"/>
</dbReference>
<keyword evidence="3" id="KW-0472">Membrane</keyword>
<feature type="domain" description="Penicillin-binding protein dimerisation" evidence="6">
    <location>
        <begin position="174"/>
        <end position="292"/>
    </location>
</feature>
<dbReference type="Proteomes" id="UP000460221">
    <property type="component" value="Unassembled WGS sequence"/>
</dbReference>
<dbReference type="GO" id="GO:0008658">
    <property type="term" value="F:penicillin binding"/>
    <property type="evidence" value="ECO:0007669"/>
    <property type="project" value="InterPro"/>
</dbReference>
<dbReference type="EMBL" id="WLYK01000001">
    <property type="protein sequence ID" value="MTD13703.1"/>
    <property type="molecule type" value="Genomic_DNA"/>
</dbReference>
<dbReference type="GO" id="GO:0005886">
    <property type="term" value="C:plasma membrane"/>
    <property type="evidence" value="ECO:0007669"/>
    <property type="project" value="TreeGrafter"/>
</dbReference>
<accession>A0A7K1FKD3</accession>
<feature type="compositionally biased region" description="Low complexity" evidence="4">
    <location>
        <begin position="46"/>
        <end position="59"/>
    </location>
</feature>
<dbReference type="RefSeq" id="WP_154767500.1">
    <property type="nucleotide sequence ID" value="NZ_WLYK01000001.1"/>
</dbReference>
<reference evidence="8 9" key="1">
    <citation type="submission" date="2019-11" db="EMBL/GenBank/DDBJ databases">
        <authorList>
            <person name="Jiang L.-Q."/>
        </authorList>
    </citation>
    <scope>NUCLEOTIDE SEQUENCE [LARGE SCALE GENOMIC DNA]</scope>
    <source>
        <strain evidence="8 9">YIM 132087</strain>
    </source>
</reference>
<dbReference type="AlphaFoldDB" id="A0A7K1FKD3"/>
<proteinExistence type="inferred from homology"/>
<dbReference type="InterPro" id="IPR050515">
    <property type="entry name" value="Beta-lactam/transpept"/>
</dbReference>
<feature type="region of interest" description="Disordered" evidence="4">
    <location>
        <begin position="1"/>
        <end position="20"/>
    </location>
</feature>
<dbReference type="InterPro" id="IPR005311">
    <property type="entry name" value="PBP_dimer"/>
</dbReference>
<comment type="caution">
    <text evidence="8">The sequence shown here is derived from an EMBL/GenBank/DDBJ whole genome shotgun (WGS) entry which is preliminary data.</text>
</comment>
<dbReference type="InterPro" id="IPR007887">
    <property type="entry name" value="MecA_N"/>
</dbReference>